<evidence type="ECO:0000313" key="1">
    <source>
        <dbReference type="EMBL" id="KAJ1092294.1"/>
    </source>
</evidence>
<accession>A0AAV7LP38</accession>
<dbReference type="AlphaFoldDB" id="A0AAV7LP38"/>
<protein>
    <submittedName>
        <fullName evidence="1">Uncharacterized protein</fullName>
    </submittedName>
</protein>
<organism evidence="1 2">
    <name type="scientific">Pleurodeles waltl</name>
    <name type="common">Iberian ribbed newt</name>
    <dbReference type="NCBI Taxonomy" id="8319"/>
    <lineage>
        <taxon>Eukaryota</taxon>
        <taxon>Metazoa</taxon>
        <taxon>Chordata</taxon>
        <taxon>Craniata</taxon>
        <taxon>Vertebrata</taxon>
        <taxon>Euteleostomi</taxon>
        <taxon>Amphibia</taxon>
        <taxon>Batrachia</taxon>
        <taxon>Caudata</taxon>
        <taxon>Salamandroidea</taxon>
        <taxon>Salamandridae</taxon>
        <taxon>Pleurodelinae</taxon>
        <taxon>Pleurodeles</taxon>
    </lineage>
</organism>
<dbReference type="Proteomes" id="UP001066276">
    <property type="component" value="Chromosome 11"/>
</dbReference>
<keyword evidence="2" id="KW-1185">Reference proteome</keyword>
<gene>
    <name evidence="1" type="ORF">NDU88_005405</name>
</gene>
<comment type="caution">
    <text evidence="1">The sequence shown here is derived from an EMBL/GenBank/DDBJ whole genome shotgun (WGS) entry which is preliminary data.</text>
</comment>
<dbReference type="EMBL" id="JANPWB010000015">
    <property type="protein sequence ID" value="KAJ1092294.1"/>
    <property type="molecule type" value="Genomic_DNA"/>
</dbReference>
<proteinExistence type="predicted"/>
<reference evidence="1" key="1">
    <citation type="journal article" date="2022" name="bioRxiv">
        <title>Sequencing and chromosome-scale assembly of the giantPleurodeles waltlgenome.</title>
        <authorList>
            <person name="Brown T."/>
            <person name="Elewa A."/>
            <person name="Iarovenko S."/>
            <person name="Subramanian E."/>
            <person name="Araus A.J."/>
            <person name="Petzold A."/>
            <person name="Susuki M."/>
            <person name="Suzuki K.-i.T."/>
            <person name="Hayashi T."/>
            <person name="Toyoda A."/>
            <person name="Oliveira C."/>
            <person name="Osipova E."/>
            <person name="Leigh N.D."/>
            <person name="Simon A."/>
            <person name="Yun M.H."/>
        </authorList>
    </citation>
    <scope>NUCLEOTIDE SEQUENCE</scope>
    <source>
        <strain evidence="1">20211129_DDA</strain>
        <tissue evidence="1">Liver</tissue>
    </source>
</reference>
<name>A0AAV7LP38_PLEWA</name>
<sequence>MVTSGERGAAAIPLHIPSVSPHQGKCRQLRAAIPVRGATRSSWQVALWSAEKRDIFGLRSLLDVGTPK</sequence>
<evidence type="ECO:0000313" key="2">
    <source>
        <dbReference type="Proteomes" id="UP001066276"/>
    </source>
</evidence>